<sequence>MQDKPTSTELLEAIQDFLMKEVLPEFRDKDLLSYKTLVSWNMLGVISREIRSGEELLDKEIVRLAKLLEKDIRTPLNTLNEKKVLAASWNMELRDRIRKEKRSVDDRDFWEHVKESVKEKVEITNPRFTTED</sequence>
<dbReference type="AlphaFoldDB" id="A0A4R9G6W2"/>
<protein>
    <recommendedName>
        <fullName evidence="1">DUF6285 domain-containing protein</fullName>
    </recommendedName>
</protein>
<dbReference type="Pfam" id="PF19802">
    <property type="entry name" value="DUF6285"/>
    <property type="match status" value="1"/>
</dbReference>
<comment type="caution">
    <text evidence="2">The sequence shown here is derived from an EMBL/GenBank/DDBJ whole genome shotgun (WGS) entry which is preliminary data.</text>
</comment>
<name>A0A4R9G6W2_9LEPT</name>
<reference evidence="2" key="1">
    <citation type="journal article" date="2019" name="PLoS Negl. Trop. Dis.">
        <title>Revisiting the worldwide diversity of Leptospira species in the environment.</title>
        <authorList>
            <person name="Vincent A.T."/>
            <person name="Schiettekatte O."/>
            <person name="Bourhy P."/>
            <person name="Veyrier F.J."/>
            <person name="Picardeau M."/>
        </authorList>
    </citation>
    <scope>NUCLEOTIDE SEQUENCE [LARGE SCALE GENOMIC DNA]</scope>
    <source>
        <strain evidence="2">SSW15</strain>
    </source>
</reference>
<dbReference type="InterPro" id="IPR046252">
    <property type="entry name" value="DUF6285"/>
</dbReference>
<evidence type="ECO:0000313" key="3">
    <source>
        <dbReference type="Proteomes" id="UP000298458"/>
    </source>
</evidence>
<dbReference type="RefSeq" id="WP_135769200.1">
    <property type="nucleotide sequence ID" value="NZ_RQET01000013.1"/>
</dbReference>
<organism evidence="2 3">
    <name type="scientific">Leptospira fletcheri</name>
    <dbReference type="NCBI Taxonomy" id="2484981"/>
    <lineage>
        <taxon>Bacteria</taxon>
        <taxon>Pseudomonadati</taxon>
        <taxon>Spirochaetota</taxon>
        <taxon>Spirochaetia</taxon>
        <taxon>Leptospirales</taxon>
        <taxon>Leptospiraceae</taxon>
        <taxon>Leptospira</taxon>
    </lineage>
</organism>
<dbReference type="EMBL" id="RQET01000013">
    <property type="protein sequence ID" value="TGK06517.1"/>
    <property type="molecule type" value="Genomic_DNA"/>
</dbReference>
<proteinExistence type="predicted"/>
<gene>
    <name evidence="2" type="ORF">EHO60_15945</name>
</gene>
<keyword evidence="3" id="KW-1185">Reference proteome</keyword>
<evidence type="ECO:0000313" key="2">
    <source>
        <dbReference type="EMBL" id="TGK06517.1"/>
    </source>
</evidence>
<feature type="domain" description="DUF6285" evidence="1">
    <location>
        <begin position="32"/>
        <end position="128"/>
    </location>
</feature>
<evidence type="ECO:0000259" key="1">
    <source>
        <dbReference type="Pfam" id="PF19802"/>
    </source>
</evidence>
<dbReference type="Proteomes" id="UP000298458">
    <property type="component" value="Unassembled WGS sequence"/>
</dbReference>
<accession>A0A4R9G6W2</accession>
<dbReference type="OrthoDB" id="344134at2"/>